<keyword evidence="1" id="KW-0732">Signal</keyword>
<dbReference type="KEGG" id="fsc:FSU_3153"/>
<dbReference type="Proteomes" id="UP000000517">
    <property type="component" value="Chromosome"/>
</dbReference>
<dbReference type="OrthoDB" id="9773950at2"/>
<sequence length="477" mass="55869">MDDCKRRYFCILRCMKKKLCLVVIWFALIVCSLFCTSCSDDLKNIDLKRDSLSSETWLEVEKNDSLKICMDSKVRTWETSLNTEILNDSCLKFQVPELNGINTINIKFPDSDSVYKINLAVGMKYLNFKNEETLYGNDDYQMNPYEEKIVYVTGSYLVDKYPVTNCDFLQLLWDEIPLNSPQIDTMEKDFTKFWVQKKESRKNNEKCITHDSAASTIPLYLAMKYANIRSLREGLEPYYIFSNTSNKFVQIDRKARSVNRNGIEEVPEHHYFIVYHDFIEHENNLIEVYDNSSSDGYRLPYYDEWVMLARGGDKNNTPWNESASFKEISKYAKFEDKVSCSDLNDSGPLYSIISFFHWCKNDYESGPVGKLLPNGFGLYDIFGLVEEQVLFEKHNYSRDNYNVFFTIEPKEEKKRNPLRCIDDCPACLKGGIRRSDLERINYGYISNDYFPKYSGGFRLIRNIGNNAKWSEVKLDKE</sequence>
<dbReference type="STRING" id="59374.FSU_3153"/>
<reference evidence="3 6" key="1">
    <citation type="submission" date="2009-10" db="EMBL/GenBank/DDBJ databases">
        <title>Complete sequence of Fibrobacter succinogenes subsp. succinogenes S85.</title>
        <authorList>
            <consortium name="US DOE Joint Genome Institute"/>
            <person name="Lucas S."/>
            <person name="Copeland A."/>
            <person name="Lapidus A."/>
            <person name="Glavina del Rio T."/>
            <person name="Tice H."/>
            <person name="Bruce D."/>
            <person name="Goodwin L."/>
            <person name="Pitluck S."/>
            <person name="Chertkov O."/>
            <person name="Detter J.C."/>
            <person name="Han C."/>
            <person name="Tapia R."/>
            <person name="Larimer F."/>
            <person name="Land M."/>
            <person name="Hauser L."/>
            <person name="Kyrpides N."/>
            <person name="Mikhailova N."/>
            <person name="Weimer P.J."/>
            <person name="Stevenson D.M."/>
            <person name="Boyum J."/>
            <person name="Brumm P.I."/>
            <person name="Mead D."/>
        </authorList>
    </citation>
    <scope>NUCLEOTIDE SEQUENCE [LARGE SCALE GENOMIC DNA]</scope>
    <source>
        <strain evidence="6">ATCC 19169 / S85</strain>
        <strain evidence="3">S85</strain>
    </source>
</reference>
<dbReference type="Proteomes" id="UP000001497">
    <property type="component" value="Chromosome"/>
</dbReference>
<dbReference type="InterPro" id="IPR042095">
    <property type="entry name" value="SUMF_sf"/>
</dbReference>
<evidence type="ECO:0000313" key="5">
    <source>
        <dbReference type="Proteomes" id="UP000000517"/>
    </source>
</evidence>
<dbReference type="EMBL" id="CP002158">
    <property type="protein sequence ID" value="ADL27201.1"/>
    <property type="molecule type" value="Genomic_DNA"/>
</dbReference>
<evidence type="ECO:0000313" key="6">
    <source>
        <dbReference type="Proteomes" id="UP000001497"/>
    </source>
</evidence>
<dbReference type="InterPro" id="IPR016187">
    <property type="entry name" value="CTDL_fold"/>
</dbReference>
<dbReference type="InterPro" id="IPR005532">
    <property type="entry name" value="SUMF_dom"/>
</dbReference>
<name>C9RMD6_FIBSS</name>
<dbReference type="SUPFAM" id="SSF56436">
    <property type="entry name" value="C-type lectin-like"/>
    <property type="match status" value="1"/>
</dbReference>
<reference evidence="5" key="2">
    <citation type="submission" date="2010-08" db="EMBL/GenBank/DDBJ databases">
        <title>Complete sequence of Fibrobacter succinogenes subsp. succinogenes S85.</title>
        <authorList>
            <person name="Durkin A.S."/>
            <person name="Nelson K.E."/>
            <person name="Morrison M."/>
            <person name="Forsberg C.W."/>
            <person name="Wilson D.B."/>
            <person name="Russell J.B."/>
            <person name="Cann I.K.O."/>
            <person name="Mackie R.I."/>
            <person name="White B.A."/>
        </authorList>
    </citation>
    <scope>NUCLEOTIDE SEQUENCE [LARGE SCALE GENOMIC DNA]</scope>
    <source>
        <strain evidence="5">ATCC 19169 / S85</strain>
    </source>
</reference>
<accession>C9RMD6</accession>
<dbReference type="KEGG" id="fsu:Fisuc_2583"/>
<evidence type="ECO:0000256" key="1">
    <source>
        <dbReference type="SAM" id="SignalP"/>
    </source>
</evidence>
<evidence type="ECO:0000259" key="2">
    <source>
        <dbReference type="Pfam" id="PF03781"/>
    </source>
</evidence>
<evidence type="ECO:0000313" key="4">
    <source>
        <dbReference type="EMBL" id="ADL27201.1"/>
    </source>
</evidence>
<dbReference type="EMBL" id="CP001792">
    <property type="protein sequence ID" value="ACX76168.1"/>
    <property type="molecule type" value="Genomic_DNA"/>
</dbReference>
<keyword evidence="6" id="KW-1185">Reference proteome</keyword>
<gene>
    <name evidence="3" type="ordered locus">Fisuc_2583</name>
    <name evidence="4" type="ordered locus">FSU_3153</name>
</gene>
<organism evidence="4 5">
    <name type="scientific">Fibrobacter succinogenes (strain ATCC 19169 / S85)</name>
    <dbReference type="NCBI Taxonomy" id="59374"/>
    <lineage>
        <taxon>Bacteria</taxon>
        <taxon>Pseudomonadati</taxon>
        <taxon>Fibrobacterota</taxon>
        <taxon>Fibrobacteria</taxon>
        <taxon>Fibrobacterales</taxon>
        <taxon>Fibrobacteraceae</taxon>
        <taxon>Fibrobacter</taxon>
    </lineage>
</organism>
<protein>
    <recommendedName>
        <fullName evidence="2">Sulfatase-modifying factor enzyme-like domain-containing protein</fullName>
    </recommendedName>
</protein>
<dbReference type="HOGENOM" id="CLU_561123_0_0_0"/>
<dbReference type="eggNOG" id="COG1262">
    <property type="taxonomic scope" value="Bacteria"/>
</dbReference>
<proteinExistence type="predicted"/>
<feature type="chain" id="PRO_5003001734" description="Sulfatase-modifying factor enzyme-like domain-containing protein" evidence="1">
    <location>
        <begin position="36"/>
        <end position="477"/>
    </location>
</feature>
<dbReference type="Gene3D" id="3.90.1580.10">
    <property type="entry name" value="paralog of FGE (formylglycine-generating enzyme)"/>
    <property type="match status" value="1"/>
</dbReference>
<feature type="signal peptide" evidence="1">
    <location>
        <begin position="1"/>
        <end position="35"/>
    </location>
</feature>
<feature type="domain" description="Sulfatase-modifying factor enzyme-like" evidence="2">
    <location>
        <begin position="152"/>
        <end position="389"/>
    </location>
</feature>
<dbReference type="AlphaFoldDB" id="C9RMD6"/>
<reference evidence="4" key="3">
    <citation type="submission" date="2010-08" db="EMBL/GenBank/DDBJ databases">
        <authorList>
            <person name="Durkin A.S."/>
            <person name="Nelson K.E."/>
            <person name="Morrison M."/>
            <person name="Forsberg C.W."/>
            <person name="Wilson D.B."/>
            <person name="Russell J.B."/>
            <person name="Cann I.K.O."/>
            <person name="Mackie R.I."/>
            <person name="White B.A."/>
        </authorList>
    </citation>
    <scope>NUCLEOTIDE SEQUENCE</scope>
    <source>
        <strain evidence="4">S85</strain>
    </source>
</reference>
<evidence type="ECO:0000313" key="3">
    <source>
        <dbReference type="EMBL" id="ACX76168.1"/>
    </source>
</evidence>
<dbReference type="Pfam" id="PF03781">
    <property type="entry name" value="FGE-sulfatase"/>
    <property type="match status" value="1"/>
</dbReference>